<dbReference type="EMBL" id="OU963920">
    <property type="protein sequence ID" value="CAH0404070.1"/>
    <property type="molecule type" value="Genomic_DNA"/>
</dbReference>
<reference evidence="7" key="1">
    <citation type="submission" date="2021-12" db="EMBL/GenBank/DDBJ databases">
        <authorList>
            <person name="King R."/>
        </authorList>
    </citation>
    <scope>NUCLEOTIDE SEQUENCE</scope>
</reference>
<evidence type="ECO:0000313" key="8">
    <source>
        <dbReference type="Proteomes" id="UP001153292"/>
    </source>
</evidence>
<evidence type="ECO:0000256" key="5">
    <source>
        <dbReference type="SAM" id="SignalP"/>
    </source>
</evidence>
<dbReference type="InterPro" id="IPR029058">
    <property type="entry name" value="AB_hydrolase_fold"/>
</dbReference>
<gene>
    <name evidence="7" type="ORF">CHILSU_LOCUS7378</name>
</gene>
<proteinExistence type="inferred from homology"/>
<dbReference type="Gene3D" id="3.40.50.1820">
    <property type="entry name" value="alpha/beta hydrolase"/>
    <property type="match status" value="1"/>
</dbReference>
<evidence type="ECO:0000256" key="2">
    <source>
        <dbReference type="ARBA" id="ARBA00010701"/>
    </source>
</evidence>
<dbReference type="Pfam" id="PF00151">
    <property type="entry name" value="Lipase"/>
    <property type="match status" value="1"/>
</dbReference>
<evidence type="ECO:0000256" key="3">
    <source>
        <dbReference type="ARBA" id="ARBA00022525"/>
    </source>
</evidence>
<dbReference type="PANTHER" id="PTHR11610:SF173">
    <property type="entry name" value="LIPASE DOMAIN-CONTAINING PROTEIN-RELATED"/>
    <property type="match status" value="1"/>
</dbReference>
<keyword evidence="8" id="KW-1185">Reference proteome</keyword>
<organism evidence="7 8">
    <name type="scientific">Chilo suppressalis</name>
    <name type="common">Asiatic rice borer moth</name>
    <dbReference type="NCBI Taxonomy" id="168631"/>
    <lineage>
        <taxon>Eukaryota</taxon>
        <taxon>Metazoa</taxon>
        <taxon>Ecdysozoa</taxon>
        <taxon>Arthropoda</taxon>
        <taxon>Hexapoda</taxon>
        <taxon>Insecta</taxon>
        <taxon>Pterygota</taxon>
        <taxon>Neoptera</taxon>
        <taxon>Endopterygota</taxon>
        <taxon>Lepidoptera</taxon>
        <taxon>Glossata</taxon>
        <taxon>Ditrysia</taxon>
        <taxon>Pyraloidea</taxon>
        <taxon>Crambidae</taxon>
        <taxon>Crambinae</taxon>
        <taxon>Chilo</taxon>
    </lineage>
</organism>
<keyword evidence="5" id="KW-0732">Signal</keyword>
<dbReference type="Proteomes" id="UP001153292">
    <property type="component" value="Chromosome 27"/>
</dbReference>
<evidence type="ECO:0000313" key="7">
    <source>
        <dbReference type="EMBL" id="CAH0404070.1"/>
    </source>
</evidence>
<keyword evidence="3" id="KW-0964">Secreted</keyword>
<dbReference type="PANTHER" id="PTHR11610">
    <property type="entry name" value="LIPASE"/>
    <property type="match status" value="1"/>
</dbReference>
<comment type="similarity">
    <text evidence="2 4">Belongs to the AB hydrolase superfamily. Lipase family.</text>
</comment>
<accession>A0ABN8B4A9</accession>
<name>A0ABN8B4A9_CHISP</name>
<dbReference type="PRINTS" id="PR00821">
    <property type="entry name" value="TAGLIPASE"/>
</dbReference>
<feature type="signal peptide" evidence="5">
    <location>
        <begin position="1"/>
        <end position="16"/>
    </location>
</feature>
<protein>
    <recommendedName>
        <fullName evidence="6">Lipase domain-containing protein</fullName>
    </recommendedName>
</protein>
<feature type="domain" description="Lipase" evidence="6">
    <location>
        <begin position="168"/>
        <end position="432"/>
    </location>
</feature>
<feature type="chain" id="PRO_5045592544" description="Lipase domain-containing protein" evidence="5">
    <location>
        <begin position="17"/>
        <end position="438"/>
    </location>
</feature>
<sequence>MLALLVLGLAVTTALPQHSEKVDWPNRPSWWPEKLDWPPTCPTEWPDRLPWPPVEPQDQAVALVLLLNQVRPSDGINWPDQPAWWPGSLPWPPAIPEQWPDQPAWWPDSQPWPPTLPDINWPPTLPDINWPPTLPDINWPPTLPDIQWPPQLPDWFPIDQIPYIPSRDNQYHLFTRANPSVSQPLVLGANQLLASTNYRPDRKTVILVHDLQSSAVGLSNAVLLPAFLAAGDVNVLLVDWSTGADSGTLLSTFFSALSGNHVARFLNWLSESSGADLADYHLVGVGLGAWNVGFIGRRLRSRVGYITALDPSKGPSVTSILPALNPTVALYTEVIHSTAGTTGYEPPIGDVDFYPNGGAAMPGCGNNSECSRNRAVYYFAESVHSGGFTGVECESHRDALSSSCNGEGRLKMGGLNAKTGSRGVYHLETNALPPFSRG</sequence>
<dbReference type="SUPFAM" id="SSF53474">
    <property type="entry name" value="alpha/beta-Hydrolases"/>
    <property type="match status" value="1"/>
</dbReference>
<dbReference type="InterPro" id="IPR013818">
    <property type="entry name" value="Lipase"/>
</dbReference>
<evidence type="ECO:0000259" key="6">
    <source>
        <dbReference type="Pfam" id="PF00151"/>
    </source>
</evidence>
<evidence type="ECO:0000256" key="4">
    <source>
        <dbReference type="RuleBase" id="RU004262"/>
    </source>
</evidence>
<dbReference type="InterPro" id="IPR000734">
    <property type="entry name" value="TAG_lipase"/>
</dbReference>
<comment type="subcellular location">
    <subcellularLocation>
        <location evidence="1">Secreted</location>
    </subcellularLocation>
</comment>
<evidence type="ECO:0000256" key="1">
    <source>
        <dbReference type="ARBA" id="ARBA00004613"/>
    </source>
</evidence>